<feature type="non-terminal residue" evidence="2">
    <location>
        <position position="1"/>
    </location>
</feature>
<proteinExistence type="predicted"/>
<keyword evidence="1" id="KW-0732">Signal</keyword>
<feature type="signal peptide" evidence="1">
    <location>
        <begin position="1"/>
        <end position="24"/>
    </location>
</feature>
<gene>
    <name evidence="2" type="ORF">AVDCRST_MAG89-1085</name>
</gene>
<feature type="chain" id="PRO_5026755451" evidence="1">
    <location>
        <begin position="25"/>
        <end position="48"/>
    </location>
</feature>
<protein>
    <submittedName>
        <fullName evidence="2">Uncharacterized protein</fullName>
    </submittedName>
</protein>
<reference evidence="2" key="1">
    <citation type="submission" date="2020-02" db="EMBL/GenBank/DDBJ databases">
        <authorList>
            <person name="Meier V. D."/>
        </authorList>
    </citation>
    <scope>NUCLEOTIDE SEQUENCE</scope>
    <source>
        <strain evidence="2">AVDCRST_MAG89</strain>
    </source>
</reference>
<dbReference type="AlphaFoldDB" id="A0A6J4KSP4"/>
<evidence type="ECO:0000256" key="1">
    <source>
        <dbReference type="SAM" id="SignalP"/>
    </source>
</evidence>
<sequence length="48" mass="4827">WGSSWVVHGPVFALLALLGACAPAARSAVAPAPAPAVALRTALDSIFR</sequence>
<dbReference type="EMBL" id="CADCTV010000238">
    <property type="protein sequence ID" value="CAA9310505.1"/>
    <property type="molecule type" value="Genomic_DNA"/>
</dbReference>
<accession>A0A6J4KSP4</accession>
<organism evidence="2">
    <name type="scientific">uncultured Gemmatimonadota bacterium</name>
    <dbReference type="NCBI Taxonomy" id="203437"/>
    <lineage>
        <taxon>Bacteria</taxon>
        <taxon>Pseudomonadati</taxon>
        <taxon>Gemmatimonadota</taxon>
        <taxon>environmental samples</taxon>
    </lineage>
</organism>
<evidence type="ECO:0000313" key="2">
    <source>
        <dbReference type="EMBL" id="CAA9310505.1"/>
    </source>
</evidence>
<name>A0A6J4KSP4_9BACT</name>
<feature type="non-terminal residue" evidence="2">
    <location>
        <position position="48"/>
    </location>
</feature>